<name>A0A3S4APF8_9PEZI</name>
<feature type="region of interest" description="Disordered" evidence="1">
    <location>
        <begin position="1"/>
        <end position="32"/>
    </location>
</feature>
<organism evidence="2 3">
    <name type="scientific">Thermothielavioides terrestris</name>
    <dbReference type="NCBI Taxonomy" id="2587410"/>
    <lineage>
        <taxon>Eukaryota</taxon>
        <taxon>Fungi</taxon>
        <taxon>Dikarya</taxon>
        <taxon>Ascomycota</taxon>
        <taxon>Pezizomycotina</taxon>
        <taxon>Sordariomycetes</taxon>
        <taxon>Sordariomycetidae</taxon>
        <taxon>Sordariales</taxon>
        <taxon>Chaetomiaceae</taxon>
        <taxon>Thermothielavioides</taxon>
    </lineage>
</organism>
<reference evidence="2 3" key="1">
    <citation type="submission" date="2018-04" db="EMBL/GenBank/DDBJ databases">
        <authorList>
            <person name="Huttner S."/>
            <person name="Dainat J."/>
        </authorList>
    </citation>
    <scope>NUCLEOTIDE SEQUENCE [LARGE SCALE GENOMIC DNA]</scope>
</reference>
<evidence type="ECO:0000313" key="3">
    <source>
        <dbReference type="Proteomes" id="UP000289323"/>
    </source>
</evidence>
<feature type="compositionally biased region" description="Polar residues" evidence="1">
    <location>
        <begin position="201"/>
        <end position="214"/>
    </location>
</feature>
<protein>
    <submittedName>
        <fullName evidence="2">9868d182-4ae9-48a7-95dc-c59a95598e84</fullName>
    </submittedName>
</protein>
<dbReference type="AlphaFoldDB" id="A0A3S4APF8"/>
<evidence type="ECO:0000256" key="1">
    <source>
        <dbReference type="SAM" id="MobiDB-lite"/>
    </source>
</evidence>
<feature type="compositionally biased region" description="Acidic residues" evidence="1">
    <location>
        <begin position="95"/>
        <end position="104"/>
    </location>
</feature>
<feature type="compositionally biased region" description="Basic and acidic residues" evidence="1">
    <location>
        <begin position="105"/>
        <end position="115"/>
    </location>
</feature>
<dbReference type="EMBL" id="OUUZ01000001">
    <property type="protein sequence ID" value="SPQ19682.1"/>
    <property type="molecule type" value="Genomic_DNA"/>
</dbReference>
<feature type="compositionally biased region" description="Polar residues" evidence="1">
    <location>
        <begin position="339"/>
        <end position="353"/>
    </location>
</feature>
<sequence length="581" mass="60163">MQRAQQLRTATQTRRSARTGFPEPDDFEGLPVRQWRQEWVTIAPSLPQEMTQQGDRWAVELPYGMPRESHLLPPHSQELLRAARSGRLYKRPAPAEEEEGDPEVDAVKGEKRDWEPPSEGYMVKIWKQVPRNAESPTISHLAKRHKNTVTLASKAAAAPLPTGPTVIRATVRRIDAAGNPYEQTAEGIGSDGIKIQDIEGSVNQDSEMANTSGVPSEDEEGEGGEGEEEEDGEEEGGDDETGETSVLQSSNGDAPGQEVEDSEMSDAVHPTSAEEPDEPRAAPSEVEDVTIPKPPNIANLAPPPLAPFKLEGSPLKNVMIQSPTEPSPLVSPQAAHGSFPTSGSLDVQSQTESMELGSGDTVVETRVQDVSTRPMNSAGATEQVAVPGVEAEVLAPEASPSAPAGEVSQTTAAAASNGPQEAAGPSQSGLPQTSESSDVPVTTKFAEPEAVQPADPPTALPGVSLQPPDSPALLPTAAEDEDDGLNLLGSLERELDRQEGMSNASSGSEAKAGPIDNSNMAPPTVGGPAAAGASGEAAASSSTTDAPAAAAAPADGDRDAEAPAPAPAGDGDDAGAQDAEA</sequence>
<feature type="region of interest" description="Disordered" evidence="1">
    <location>
        <begin position="90"/>
        <end position="119"/>
    </location>
</feature>
<feature type="compositionally biased region" description="Low complexity" evidence="1">
    <location>
        <begin position="389"/>
        <end position="408"/>
    </location>
</feature>
<feature type="compositionally biased region" description="Polar residues" evidence="1">
    <location>
        <begin position="368"/>
        <end position="380"/>
    </location>
</feature>
<gene>
    <name evidence="2" type="ORF">TT172_LOCUS2101</name>
</gene>
<evidence type="ECO:0000313" key="2">
    <source>
        <dbReference type="EMBL" id="SPQ19682.1"/>
    </source>
</evidence>
<feature type="compositionally biased region" description="Acidic residues" evidence="1">
    <location>
        <begin position="570"/>
        <end position="581"/>
    </location>
</feature>
<feature type="compositionally biased region" description="Polar residues" evidence="1">
    <location>
        <begin position="409"/>
        <end position="440"/>
    </location>
</feature>
<accession>A0A3S4APF8</accession>
<feature type="compositionally biased region" description="Low complexity" evidence="1">
    <location>
        <begin position="521"/>
        <end position="554"/>
    </location>
</feature>
<proteinExistence type="predicted"/>
<dbReference type="Proteomes" id="UP000289323">
    <property type="component" value="Unassembled WGS sequence"/>
</dbReference>
<feature type="compositionally biased region" description="Low complexity" evidence="1">
    <location>
        <begin position="1"/>
        <end position="14"/>
    </location>
</feature>
<feature type="compositionally biased region" description="Acidic residues" evidence="1">
    <location>
        <begin position="216"/>
        <end position="242"/>
    </location>
</feature>
<feature type="region of interest" description="Disordered" evidence="1">
    <location>
        <begin position="178"/>
        <end position="581"/>
    </location>
</feature>